<feature type="compositionally biased region" description="Polar residues" evidence="1">
    <location>
        <begin position="14"/>
        <end position="23"/>
    </location>
</feature>
<evidence type="ECO:0000256" key="1">
    <source>
        <dbReference type="SAM" id="MobiDB-lite"/>
    </source>
</evidence>
<organism evidence="2 3">
    <name type="scientific">Caballeronia fortuita</name>
    <dbReference type="NCBI Taxonomy" id="1777138"/>
    <lineage>
        <taxon>Bacteria</taxon>
        <taxon>Pseudomonadati</taxon>
        <taxon>Pseudomonadota</taxon>
        <taxon>Betaproteobacteria</taxon>
        <taxon>Burkholderiales</taxon>
        <taxon>Burkholderiaceae</taxon>
        <taxon>Caballeronia</taxon>
    </lineage>
</organism>
<evidence type="ECO:0000313" key="3">
    <source>
        <dbReference type="Proteomes" id="UP000054903"/>
    </source>
</evidence>
<feature type="compositionally biased region" description="Basic residues" evidence="1">
    <location>
        <begin position="1"/>
        <end position="10"/>
    </location>
</feature>
<dbReference type="STRING" id="1777138.AWB77_06195"/>
<feature type="region of interest" description="Disordered" evidence="1">
    <location>
        <begin position="1"/>
        <end position="23"/>
    </location>
</feature>
<accession>A0A158E2T9</accession>
<dbReference type="EMBL" id="FCNX02000022">
    <property type="protein sequence ID" value="SAL00756.1"/>
    <property type="molecule type" value="Genomic_DNA"/>
</dbReference>
<protein>
    <submittedName>
        <fullName evidence="2">Uncharacterized protein</fullName>
    </submittedName>
</protein>
<name>A0A158E2T9_9BURK</name>
<comment type="caution">
    <text evidence="2">The sequence shown here is derived from an EMBL/GenBank/DDBJ whole genome shotgun (WGS) entry which is preliminary data.</text>
</comment>
<sequence>MAGMAKRPRPFSKSGATTVQTPTTRALTVAALPNDPVSLAARREARTRLPEFSAVDLVMQYETHNPRKPVFSRDLSALADAYPHHRFLIQQLLVGVSLHFALKPRAFQSYQSSHLGIENFIAFLNSDEPLQSVPTNVADLSYATGRLFHAWLMRKHSGRASNRKLYSYLRNAILALQKKHGGSPVVGPVIEWPPGPRATEQVSESYPGATLNALVGACLEDIKYVIDKMSSFLAQLGRAAPFVDNDGVLVNVRSSRYRAKSSLTSVESEWRAMATAYNIHPTWPLGMPLEEATMTFSMEEQRAMYQGMQSAHGRARRAIQAMSFGPQGKEMSHGQNAYFSHFAFSAASLYPFILFVQINTGWNLESVLSLSLPLDSHIESDLVDEHYCIIYSSKQRTGKAVSHRTNRKSPYGVYRVLRFVEKMVTRHSSSPHFLPGQLWQFLPVKNLWMKTGTMLTSVTSGAIPLYSATFLTRHAIPVHTDARRPVLESRRLRTTVQTARRRQGLSIDQMQGLQGHADVDTTSVHYDDDVGATELKNQQIRKLQERHVADFRSYHARLAQSATLQELREAVRGTRHVRQQHLRLGRADDPLHLTQDQVTHLMSPVGQTYIAACTDALAPTWPGAEKFVSAGERCRFFNRCSMCDRALIFKEALPWVARRIRDLDDLRLIIPAPE</sequence>
<dbReference type="AlphaFoldDB" id="A0A158E2T9"/>
<proteinExistence type="predicted"/>
<dbReference type="Proteomes" id="UP000054903">
    <property type="component" value="Unassembled WGS sequence"/>
</dbReference>
<keyword evidence="3" id="KW-1185">Reference proteome</keyword>
<gene>
    <name evidence="2" type="ORF">AWB77_06195</name>
</gene>
<evidence type="ECO:0000313" key="2">
    <source>
        <dbReference type="EMBL" id="SAL00756.1"/>
    </source>
</evidence>
<reference evidence="2" key="1">
    <citation type="submission" date="2016-01" db="EMBL/GenBank/DDBJ databases">
        <authorList>
            <person name="Peeters C."/>
        </authorList>
    </citation>
    <scope>NUCLEOTIDE SEQUENCE</scope>
    <source>
        <strain evidence="2">LMG 29320</strain>
    </source>
</reference>